<protein>
    <submittedName>
        <fullName evidence="13">TonB-dependent receptor</fullName>
    </submittedName>
</protein>
<dbReference type="AlphaFoldDB" id="A0A368BLT3"/>
<dbReference type="GO" id="GO:0044718">
    <property type="term" value="P:siderophore transmembrane transport"/>
    <property type="evidence" value="ECO:0007669"/>
    <property type="project" value="TreeGrafter"/>
</dbReference>
<feature type="compositionally biased region" description="Basic and acidic residues" evidence="10">
    <location>
        <begin position="337"/>
        <end position="364"/>
    </location>
</feature>
<comment type="subcellular location">
    <subcellularLocation>
        <location evidence="1 8">Cell outer membrane</location>
        <topology evidence="1 8">Multi-pass membrane protein</topology>
    </subcellularLocation>
</comment>
<evidence type="ECO:0000313" key="14">
    <source>
        <dbReference type="Proteomes" id="UP000252147"/>
    </source>
</evidence>
<dbReference type="Gene3D" id="2.40.170.20">
    <property type="entry name" value="TonB-dependent receptor, beta-barrel domain"/>
    <property type="match status" value="1"/>
</dbReference>
<feature type="compositionally biased region" description="Basic and acidic residues" evidence="10">
    <location>
        <begin position="267"/>
        <end position="297"/>
    </location>
</feature>
<keyword evidence="3 8" id="KW-1134">Transmembrane beta strand</keyword>
<evidence type="ECO:0000256" key="2">
    <source>
        <dbReference type="ARBA" id="ARBA00022448"/>
    </source>
</evidence>
<proteinExistence type="inferred from homology"/>
<sequence>MKKFFIGLVLIPFVFFSQEDIEEVVVQSSILDQTSNELEDPLHIVSGEDVENDGTRSLGEALDSLLGVASSDYGFGVGQPIIRGLSGSRVKILNNGMVVRDVSALGGDHINDVDLYNIQQIEIVRGPSSLLYTNGAIGGLINIVDNTIAQEDFDKLSLALSSESQSVNDGSSIGLNFTGNFSGFNVSAAFKDSDFANYDVPDGAIMHMEEEHEEEHDDEHEEDLSFLANSDYGSTSARFGLSKTGDWGYVGLSFNNLESSYGIPFHGEGREDHDEHEEGHEGEEHEEEGHDEHEGERIFSTTESNVVNLEGSLNLNSSLISKVDYFLRDTDYSLTEQHAEEDHEGVEHEGEEHEGEEHDEHGHAEGPTLFKNDAFEFGAIFDLSTNDFSRKISVNLAEEEVSIFGEEAYMLPVSSSEANFGLYLGKEMGFGHVDFGIRYDLIDREGSIMEEEHHEYEHEGEVHEDEHEEHEGEVEFFNPDFSALSFAGGIDFDLNENLSLSLNFASVARAPSAVELFINGPHLATSRYEVGNVNLEEERSNNTDLSLSWARGEFFADLSYFSNAVDNYIYLQDESEEEHEEHEGEEHHDHGGLTLSNYIQNDADFYGYEFEVGRNVVLPNGNFIFTYAMDSVTAEFANGGGFVPRIVPKRNIVTAIYKSNNGFSGAISFKDVKTQKDINEYETPTKGYQMLDARLTKSYDLGKLFAGSNSKLNVSLFGNNLLDEVARNHSSFVKDEIPLPGKNIGIKFNLKF</sequence>
<evidence type="ECO:0000256" key="1">
    <source>
        <dbReference type="ARBA" id="ARBA00004571"/>
    </source>
</evidence>
<dbReference type="PANTHER" id="PTHR30069">
    <property type="entry name" value="TONB-DEPENDENT OUTER MEMBRANE RECEPTOR"/>
    <property type="match status" value="1"/>
</dbReference>
<feature type="domain" description="TonB-dependent receptor plug" evidence="12">
    <location>
        <begin position="41"/>
        <end position="139"/>
    </location>
</feature>
<evidence type="ECO:0000256" key="5">
    <source>
        <dbReference type="ARBA" id="ARBA00023077"/>
    </source>
</evidence>
<dbReference type="InterPro" id="IPR039426">
    <property type="entry name" value="TonB-dep_rcpt-like"/>
</dbReference>
<dbReference type="PROSITE" id="PS52016">
    <property type="entry name" value="TONB_DEPENDENT_REC_3"/>
    <property type="match status" value="1"/>
</dbReference>
<evidence type="ECO:0000259" key="11">
    <source>
        <dbReference type="Pfam" id="PF00593"/>
    </source>
</evidence>
<evidence type="ECO:0000259" key="12">
    <source>
        <dbReference type="Pfam" id="PF07715"/>
    </source>
</evidence>
<evidence type="ECO:0000313" key="13">
    <source>
        <dbReference type="EMBL" id="RCL38279.1"/>
    </source>
</evidence>
<gene>
    <name evidence="13" type="ORF">DBW97_03225</name>
</gene>
<dbReference type="InterPro" id="IPR037066">
    <property type="entry name" value="Plug_dom_sf"/>
</dbReference>
<name>A0A368BLT3_9GAMM</name>
<keyword evidence="4 8" id="KW-0812">Transmembrane</keyword>
<feature type="region of interest" description="Disordered" evidence="10">
    <location>
        <begin position="263"/>
        <end position="297"/>
    </location>
</feature>
<keyword evidence="13" id="KW-0675">Receptor</keyword>
<dbReference type="Proteomes" id="UP000252147">
    <property type="component" value="Unassembled WGS sequence"/>
</dbReference>
<organism evidence="13 14">
    <name type="scientific">SAR86 cluster bacterium</name>
    <dbReference type="NCBI Taxonomy" id="2030880"/>
    <lineage>
        <taxon>Bacteria</taxon>
        <taxon>Pseudomonadati</taxon>
        <taxon>Pseudomonadota</taxon>
        <taxon>Gammaproteobacteria</taxon>
        <taxon>SAR86 cluster</taxon>
    </lineage>
</organism>
<keyword evidence="6 8" id="KW-0472">Membrane</keyword>
<dbReference type="SUPFAM" id="SSF56935">
    <property type="entry name" value="Porins"/>
    <property type="match status" value="1"/>
</dbReference>
<dbReference type="Gene3D" id="2.170.130.10">
    <property type="entry name" value="TonB-dependent receptor, plug domain"/>
    <property type="match status" value="1"/>
</dbReference>
<accession>A0A368BLT3</accession>
<dbReference type="Pfam" id="PF07715">
    <property type="entry name" value="Plug"/>
    <property type="match status" value="1"/>
</dbReference>
<dbReference type="InterPro" id="IPR000531">
    <property type="entry name" value="Beta-barrel_TonB"/>
</dbReference>
<keyword evidence="2 8" id="KW-0813">Transport</keyword>
<feature type="region of interest" description="Disordered" evidence="10">
    <location>
        <begin position="337"/>
        <end position="366"/>
    </location>
</feature>
<dbReference type="InterPro" id="IPR012910">
    <property type="entry name" value="Plug_dom"/>
</dbReference>
<comment type="caution">
    <text evidence="13">The sequence shown here is derived from an EMBL/GenBank/DDBJ whole genome shotgun (WGS) entry which is preliminary data.</text>
</comment>
<dbReference type="Pfam" id="PF00593">
    <property type="entry name" value="TonB_dep_Rec_b-barrel"/>
    <property type="match status" value="1"/>
</dbReference>
<evidence type="ECO:0000256" key="6">
    <source>
        <dbReference type="ARBA" id="ARBA00023136"/>
    </source>
</evidence>
<keyword evidence="7 8" id="KW-0998">Cell outer membrane</keyword>
<evidence type="ECO:0000256" key="10">
    <source>
        <dbReference type="SAM" id="MobiDB-lite"/>
    </source>
</evidence>
<dbReference type="InterPro" id="IPR036942">
    <property type="entry name" value="Beta-barrel_TonB_sf"/>
</dbReference>
<comment type="similarity">
    <text evidence="8 9">Belongs to the TonB-dependent receptor family.</text>
</comment>
<reference evidence="13 14" key="1">
    <citation type="journal article" date="2018" name="Microbiome">
        <title>Fine metagenomic profile of the Mediterranean stratified and mixed water columns revealed by assembly and recruitment.</title>
        <authorList>
            <person name="Haro-Moreno J.M."/>
            <person name="Lopez-Perez M."/>
            <person name="De La Torre J.R."/>
            <person name="Picazo A."/>
            <person name="Camacho A."/>
            <person name="Rodriguez-Valera F."/>
        </authorList>
    </citation>
    <scope>NUCLEOTIDE SEQUENCE [LARGE SCALE GENOMIC DNA]</scope>
    <source>
        <strain evidence="13">MED-G83</strain>
    </source>
</reference>
<evidence type="ECO:0000256" key="8">
    <source>
        <dbReference type="PROSITE-ProRule" id="PRU01360"/>
    </source>
</evidence>
<evidence type="ECO:0000256" key="9">
    <source>
        <dbReference type="RuleBase" id="RU003357"/>
    </source>
</evidence>
<dbReference type="PANTHER" id="PTHR30069:SF40">
    <property type="entry name" value="TONB-DEPENDENT RECEPTOR NMB0964-RELATED"/>
    <property type="match status" value="1"/>
</dbReference>
<dbReference type="GO" id="GO:0015344">
    <property type="term" value="F:siderophore uptake transmembrane transporter activity"/>
    <property type="evidence" value="ECO:0007669"/>
    <property type="project" value="TreeGrafter"/>
</dbReference>
<dbReference type="GO" id="GO:0009279">
    <property type="term" value="C:cell outer membrane"/>
    <property type="evidence" value="ECO:0007669"/>
    <property type="project" value="UniProtKB-SubCell"/>
</dbReference>
<keyword evidence="5 9" id="KW-0798">TonB box</keyword>
<evidence type="ECO:0000256" key="4">
    <source>
        <dbReference type="ARBA" id="ARBA00022692"/>
    </source>
</evidence>
<feature type="domain" description="TonB-dependent receptor-like beta-barrel" evidence="11">
    <location>
        <begin position="329"/>
        <end position="721"/>
    </location>
</feature>
<dbReference type="EMBL" id="QOPD01000004">
    <property type="protein sequence ID" value="RCL38279.1"/>
    <property type="molecule type" value="Genomic_DNA"/>
</dbReference>
<evidence type="ECO:0000256" key="3">
    <source>
        <dbReference type="ARBA" id="ARBA00022452"/>
    </source>
</evidence>
<evidence type="ECO:0000256" key="7">
    <source>
        <dbReference type="ARBA" id="ARBA00023237"/>
    </source>
</evidence>